<feature type="chain" id="PRO_5016712426" evidence="2">
    <location>
        <begin position="34"/>
        <end position="388"/>
    </location>
</feature>
<organism evidence="3 4">
    <name type="scientific">Microbacterium bovistercoris</name>
    <dbReference type="NCBI Taxonomy" id="2293570"/>
    <lineage>
        <taxon>Bacteria</taxon>
        <taxon>Bacillati</taxon>
        <taxon>Actinomycetota</taxon>
        <taxon>Actinomycetes</taxon>
        <taxon>Micrococcales</taxon>
        <taxon>Microbacteriaceae</taxon>
        <taxon>Microbacterium</taxon>
    </lineage>
</organism>
<sequence length="388" mass="39930">MKAFAWVRSRPKTLASAAVVTVGTVAVATMAMAYDGNPTTEVDLNDGGVWITKSSKLLVGHFNNESTLLDGGLRTTGEDFDILQDEATVAVVNHNDSTLATVNPATVALNDAVAIPGASKVALAENTVAILDTSSGGLWIESVQGMAGFEFAGKKPFLELGKNADIAVGQDGTVYAVSAADSSVYTIPVSPQGDPGDPQSGSVEGLKASSEPSITVVGETPVVLDRAQKVVMSPAGFRTEIDGADTAVLQQPSGAAGAVSIATASDLLDVPLDGGDVVATSTRAQGAPAAPVRAAGCVYGAWAGSGAFLRDCLGKAADLEEKIPNLKPSANLQFRVNRDVVVLNDVVGGMAWIATESLQQVDNWNDITPPEGETEEEENTTEETVETS</sequence>
<feature type="region of interest" description="Disordered" evidence="1">
    <location>
        <begin position="187"/>
        <end position="210"/>
    </location>
</feature>
<proteinExistence type="predicted"/>
<accession>A0A371NVY4</accession>
<name>A0A371NVY4_9MICO</name>
<feature type="signal peptide" evidence="2">
    <location>
        <begin position="1"/>
        <end position="33"/>
    </location>
</feature>
<dbReference type="EMBL" id="QUAB01000027">
    <property type="protein sequence ID" value="REJ06921.1"/>
    <property type="molecule type" value="Genomic_DNA"/>
</dbReference>
<evidence type="ECO:0000313" key="3">
    <source>
        <dbReference type="EMBL" id="REJ06921.1"/>
    </source>
</evidence>
<feature type="region of interest" description="Disordered" evidence="1">
    <location>
        <begin position="362"/>
        <end position="388"/>
    </location>
</feature>
<evidence type="ECO:0000313" key="4">
    <source>
        <dbReference type="Proteomes" id="UP000262172"/>
    </source>
</evidence>
<keyword evidence="2" id="KW-0732">Signal</keyword>
<comment type="caution">
    <text evidence="3">The sequence shown here is derived from an EMBL/GenBank/DDBJ whole genome shotgun (WGS) entry which is preliminary data.</text>
</comment>
<feature type="non-terminal residue" evidence="3">
    <location>
        <position position="388"/>
    </location>
</feature>
<evidence type="ECO:0000256" key="1">
    <source>
        <dbReference type="SAM" id="MobiDB-lite"/>
    </source>
</evidence>
<protein>
    <submittedName>
        <fullName evidence="3">Uncharacterized protein</fullName>
    </submittedName>
</protein>
<keyword evidence="4" id="KW-1185">Reference proteome</keyword>
<dbReference type="AlphaFoldDB" id="A0A371NVY4"/>
<reference evidence="3 4" key="1">
    <citation type="submission" date="2018-08" db="EMBL/GenBank/DDBJ databases">
        <title>Isolation, diversity and antifungal activity of Actinobacteria from cow dung.</title>
        <authorList>
            <person name="Ling L."/>
        </authorList>
    </citation>
    <scope>NUCLEOTIDE SEQUENCE [LARGE SCALE GENOMIC DNA]</scope>
    <source>
        <strain evidence="3 4">NEAU-LLE</strain>
    </source>
</reference>
<evidence type="ECO:0000256" key="2">
    <source>
        <dbReference type="SAM" id="SignalP"/>
    </source>
</evidence>
<gene>
    <name evidence="3" type="ORF">DY023_04895</name>
</gene>
<dbReference type="Proteomes" id="UP000262172">
    <property type="component" value="Unassembled WGS sequence"/>
</dbReference>
<feature type="compositionally biased region" description="Acidic residues" evidence="1">
    <location>
        <begin position="372"/>
        <end position="388"/>
    </location>
</feature>